<feature type="region of interest" description="Disordered" evidence="1">
    <location>
        <begin position="1"/>
        <end position="27"/>
    </location>
</feature>
<dbReference type="SUPFAM" id="SSF52540">
    <property type="entry name" value="P-loop containing nucleoside triphosphate hydrolases"/>
    <property type="match status" value="1"/>
</dbReference>
<gene>
    <name evidence="4" type="ORF">MBJ925_LOCUS1566</name>
    <name evidence="5" type="ORF">SMN809_LOCUS7099</name>
</gene>
<dbReference type="InterPro" id="IPR003959">
    <property type="entry name" value="ATPase_AAA_core"/>
</dbReference>
<dbReference type="Pfam" id="PF00004">
    <property type="entry name" value="AAA"/>
    <property type="match status" value="1"/>
</dbReference>
<feature type="compositionally biased region" description="Polar residues" evidence="1">
    <location>
        <begin position="18"/>
        <end position="27"/>
    </location>
</feature>
<organism evidence="4 6">
    <name type="scientific">Rotaria magnacalcarata</name>
    <dbReference type="NCBI Taxonomy" id="392030"/>
    <lineage>
        <taxon>Eukaryota</taxon>
        <taxon>Metazoa</taxon>
        <taxon>Spiralia</taxon>
        <taxon>Gnathifera</taxon>
        <taxon>Rotifera</taxon>
        <taxon>Eurotatoria</taxon>
        <taxon>Bdelloidea</taxon>
        <taxon>Philodinida</taxon>
        <taxon>Philodinidae</taxon>
        <taxon>Rotaria</taxon>
    </lineage>
</organism>
<keyword evidence="2" id="KW-1133">Transmembrane helix</keyword>
<evidence type="ECO:0000313" key="4">
    <source>
        <dbReference type="EMBL" id="CAF1918750.1"/>
    </source>
</evidence>
<comment type="caution">
    <text evidence="4">The sequence shown here is derived from an EMBL/GenBank/DDBJ whole genome shotgun (WGS) entry which is preliminary data.</text>
</comment>
<feature type="compositionally biased region" description="Polar residues" evidence="1">
    <location>
        <begin position="1"/>
        <end position="10"/>
    </location>
</feature>
<dbReference type="Proteomes" id="UP000663824">
    <property type="component" value="Unassembled WGS sequence"/>
</dbReference>
<evidence type="ECO:0000256" key="2">
    <source>
        <dbReference type="SAM" id="Phobius"/>
    </source>
</evidence>
<dbReference type="EMBL" id="CAJNRE010000102">
    <property type="protein sequence ID" value="CAF1918750.1"/>
    <property type="molecule type" value="Genomic_DNA"/>
</dbReference>
<dbReference type="GO" id="GO:0016887">
    <property type="term" value="F:ATP hydrolysis activity"/>
    <property type="evidence" value="ECO:0007669"/>
    <property type="project" value="InterPro"/>
</dbReference>
<dbReference type="GO" id="GO:0005524">
    <property type="term" value="F:ATP binding"/>
    <property type="evidence" value="ECO:0007669"/>
    <property type="project" value="InterPro"/>
</dbReference>
<protein>
    <recommendedName>
        <fullName evidence="3">ATPase AAA-type core domain-containing protein</fullName>
    </recommendedName>
</protein>
<dbReference type="EMBL" id="CAJOBI010002009">
    <property type="protein sequence ID" value="CAF3910039.1"/>
    <property type="molecule type" value="Genomic_DNA"/>
</dbReference>
<evidence type="ECO:0000313" key="6">
    <source>
        <dbReference type="Proteomes" id="UP000663824"/>
    </source>
</evidence>
<keyword evidence="2" id="KW-0812">Transmembrane</keyword>
<keyword evidence="2" id="KW-0472">Membrane</keyword>
<sequence>MDDSMSSVHSISAMDISPASSPRNAMNQFPSDHLLVNTFQQQQQSLSNILFSEPNINDYPLINKNLISYEHDDTSNAYCLFSSILTENNGDMRSPIITDESNQLRQRIIPESIPSIADAAPIIKKSSQRSCYRIFLCIPIMICILYSMSQYFNTSVILPRSTNWQNASEYLTKNLIGQEQGLEQFKDAMEKHKNLSIVLIEGPIGVGKSYLASSLEKFIPTTLISTNTLLGLSPHHWTESNRLSSYLLSYLSPSLFQFLIIDDVDLLPTDAMYCQTLTTALTSIDNNKNVFILLLQTGTISKICKENFDNIMTRYIQFNMLQRHHTRACIKNEADIQNVQPPFDNQQIENILNSVKYTNEKGILYSTTGCKQIPSLVMLESKRTAQ</sequence>
<dbReference type="Proteomes" id="UP000676336">
    <property type="component" value="Unassembled WGS sequence"/>
</dbReference>
<proteinExistence type="predicted"/>
<evidence type="ECO:0000313" key="5">
    <source>
        <dbReference type="EMBL" id="CAF3910039.1"/>
    </source>
</evidence>
<feature type="transmembrane region" description="Helical" evidence="2">
    <location>
        <begin position="134"/>
        <end position="152"/>
    </location>
</feature>
<name>A0A816KCP0_9BILA</name>
<dbReference type="Gene3D" id="3.40.50.300">
    <property type="entry name" value="P-loop containing nucleotide triphosphate hydrolases"/>
    <property type="match status" value="1"/>
</dbReference>
<evidence type="ECO:0000256" key="1">
    <source>
        <dbReference type="SAM" id="MobiDB-lite"/>
    </source>
</evidence>
<reference evidence="4" key="1">
    <citation type="submission" date="2021-02" db="EMBL/GenBank/DDBJ databases">
        <authorList>
            <person name="Nowell W R."/>
        </authorList>
    </citation>
    <scope>NUCLEOTIDE SEQUENCE</scope>
</reference>
<evidence type="ECO:0000259" key="3">
    <source>
        <dbReference type="Pfam" id="PF00004"/>
    </source>
</evidence>
<feature type="domain" description="ATPase AAA-type core" evidence="3">
    <location>
        <begin position="198"/>
        <end position="308"/>
    </location>
</feature>
<dbReference type="InterPro" id="IPR027417">
    <property type="entry name" value="P-loop_NTPase"/>
</dbReference>
<dbReference type="AlphaFoldDB" id="A0A816KCP0"/>
<accession>A0A816KCP0</accession>